<dbReference type="EMBL" id="JBHSOG010000060">
    <property type="protein sequence ID" value="MFC5770806.1"/>
    <property type="molecule type" value="Genomic_DNA"/>
</dbReference>
<feature type="domain" description="SPOR" evidence="3">
    <location>
        <begin position="158"/>
        <end position="232"/>
    </location>
</feature>
<sequence>MSDADNLDIKKRARRRLVGAAALALLAAIVLPMMMDQEPRPASQDIQVSIPDRDADSALSRPIGGAERASADGALAPPPEEQPASGATPDTEPPAKAAVAPAVPPRAEVRAEPKPGQKPEPKAEAKPEPRPAAPAALSAAAAAEAARARAALSGQEPAPRGESYVVQVGAFGDAAKAARISADLKRQGLAAYTEKAGSVTRVRVGPLDGREAADKVAARLKALGYPAAPVPR</sequence>
<feature type="compositionally biased region" description="Basic and acidic residues" evidence="1">
    <location>
        <begin position="107"/>
        <end position="129"/>
    </location>
</feature>
<dbReference type="PANTHER" id="PTHR38687:SF1">
    <property type="entry name" value="CELL DIVISION PROTEIN DEDD"/>
    <property type="match status" value="1"/>
</dbReference>
<feature type="region of interest" description="Disordered" evidence="1">
    <location>
        <begin position="39"/>
        <end position="161"/>
    </location>
</feature>
<feature type="compositionally biased region" description="Low complexity" evidence="1">
    <location>
        <begin position="133"/>
        <end position="156"/>
    </location>
</feature>
<dbReference type="PROSITE" id="PS51724">
    <property type="entry name" value="SPOR"/>
    <property type="match status" value="1"/>
</dbReference>
<dbReference type="RefSeq" id="WP_096445943.1">
    <property type="nucleotide sequence ID" value="NZ_JBHSOG010000060.1"/>
</dbReference>
<dbReference type="InterPro" id="IPR007730">
    <property type="entry name" value="SPOR-like_dom"/>
</dbReference>
<dbReference type="Pfam" id="PF05036">
    <property type="entry name" value="SPOR"/>
    <property type="match status" value="1"/>
</dbReference>
<accession>A0ABW1AUV8</accession>
<dbReference type="InterPro" id="IPR036680">
    <property type="entry name" value="SPOR-like_sf"/>
</dbReference>
<evidence type="ECO:0000313" key="4">
    <source>
        <dbReference type="EMBL" id="MFC5770806.1"/>
    </source>
</evidence>
<name>A0ABW1AUV8_9RHOO</name>
<organism evidence="4 5">
    <name type="scientific">Thauera sinica</name>
    <dbReference type="NCBI Taxonomy" id="2665146"/>
    <lineage>
        <taxon>Bacteria</taxon>
        <taxon>Pseudomonadati</taxon>
        <taxon>Pseudomonadota</taxon>
        <taxon>Betaproteobacteria</taxon>
        <taxon>Rhodocyclales</taxon>
        <taxon>Zoogloeaceae</taxon>
        <taxon>Thauera</taxon>
    </lineage>
</organism>
<feature type="transmembrane region" description="Helical" evidence="2">
    <location>
        <begin position="17"/>
        <end position="35"/>
    </location>
</feature>
<keyword evidence="2" id="KW-0472">Membrane</keyword>
<evidence type="ECO:0000256" key="1">
    <source>
        <dbReference type="SAM" id="MobiDB-lite"/>
    </source>
</evidence>
<dbReference type="Gene3D" id="3.30.70.1070">
    <property type="entry name" value="Sporulation related repeat"/>
    <property type="match status" value="1"/>
</dbReference>
<gene>
    <name evidence="4" type="ORF">ACFPTN_15610</name>
</gene>
<comment type="caution">
    <text evidence="4">The sequence shown here is derived from an EMBL/GenBank/DDBJ whole genome shotgun (WGS) entry which is preliminary data.</text>
</comment>
<dbReference type="PANTHER" id="PTHR38687">
    <property type="entry name" value="CELL DIVISION PROTEIN DEDD-RELATED"/>
    <property type="match status" value="1"/>
</dbReference>
<keyword evidence="2" id="KW-1133">Transmembrane helix</keyword>
<evidence type="ECO:0000256" key="2">
    <source>
        <dbReference type="SAM" id="Phobius"/>
    </source>
</evidence>
<proteinExistence type="predicted"/>
<dbReference type="Proteomes" id="UP001595974">
    <property type="component" value="Unassembled WGS sequence"/>
</dbReference>
<keyword evidence="2" id="KW-0812">Transmembrane</keyword>
<evidence type="ECO:0000313" key="5">
    <source>
        <dbReference type="Proteomes" id="UP001595974"/>
    </source>
</evidence>
<keyword evidence="5" id="KW-1185">Reference proteome</keyword>
<dbReference type="InterPro" id="IPR052521">
    <property type="entry name" value="Cell_div_SPOR-domain"/>
</dbReference>
<dbReference type="SUPFAM" id="SSF110997">
    <property type="entry name" value="Sporulation related repeat"/>
    <property type="match status" value="1"/>
</dbReference>
<protein>
    <submittedName>
        <fullName evidence="4">SPOR domain-containing protein</fullName>
    </submittedName>
</protein>
<evidence type="ECO:0000259" key="3">
    <source>
        <dbReference type="PROSITE" id="PS51724"/>
    </source>
</evidence>
<reference evidence="5" key="1">
    <citation type="journal article" date="2019" name="Int. J. Syst. Evol. Microbiol.">
        <title>The Global Catalogue of Microorganisms (GCM) 10K type strain sequencing project: providing services to taxonomists for standard genome sequencing and annotation.</title>
        <authorList>
            <consortium name="The Broad Institute Genomics Platform"/>
            <consortium name="The Broad Institute Genome Sequencing Center for Infectious Disease"/>
            <person name="Wu L."/>
            <person name="Ma J."/>
        </authorList>
    </citation>
    <scope>NUCLEOTIDE SEQUENCE [LARGE SCALE GENOMIC DNA]</scope>
    <source>
        <strain evidence="5">SHR3</strain>
    </source>
</reference>